<keyword evidence="2" id="KW-1133">Transmembrane helix</keyword>
<gene>
    <name evidence="3" type="ORF">CVS27_16170</name>
</gene>
<proteinExistence type="predicted"/>
<keyword evidence="4" id="KW-1185">Reference proteome</keyword>
<name>A0A2S3ZU98_ARTGL</name>
<dbReference type="EMBL" id="PPXC01000014">
    <property type="protein sequence ID" value="POH72417.1"/>
    <property type="molecule type" value="Genomic_DNA"/>
</dbReference>
<keyword evidence="2" id="KW-0472">Membrane</keyword>
<evidence type="ECO:0000313" key="3">
    <source>
        <dbReference type="EMBL" id="POH72417.1"/>
    </source>
</evidence>
<protein>
    <submittedName>
        <fullName evidence="3">Sodium:proton antiporter</fullName>
    </submittedName>
</protein>
<feature type="region of interest" description="Disordered" evidence="1">
    <location>
        <begin position="1"/>
        <end position="27"/>
    </location>
</feature>
<feature type="compositionally biased region" description="Basic and acidic residues" evidence="1">
    <location>
        <begin position="17"/>
        <end position="27"/>
    </location>
</feature>
<feature type="transmembrane region" description="Helical" evidence="2">
    <location>
        <begin position="112"/>
        <end position="135"/>
    </location>
</feature>
<dbReference type="Pfam" id="PF19853">
    <property type="entry name" value="DUF6328"/>
    <property type="match status" value="1"/>
</dbReference>
<feature type="transmembrane region" description="Helical" evidence="2">
    <location>
        <begin position="141"/>
        <end position="162"/>
    </location>
</feature>
<evidence type="ECO:0000256" key="2">
    <source>
        <dbReference type="SAM" id="Phobius"/>
    </source>
</evidence>
<dbReference type="RefSeq" id="WP_103466873.1">
    <property type="nucleotide sequence ID" value="NZ_PPXC01000014.1"/>
</dbReference>
<feature type="transmembrane region" description="Helical" evidence="2">
    <location>
        <begin position="70"/>
        <end position="91"/>
    </location>
</feature>
<evidence type="ECO:0000256" key="1">
    <source>
        <dbReference type="SAM" id="MobiDB-lite"/>
    </source>
</evidence>
<evidence type="ECO:0000313" key="4">
    <source>
        <dbReference type="Proteomes" id="UP000237061"/>
    </source>
</evidence>
<dbReference type="InterPro" id="IPR046291">
    <property type="entry name" value="DUF6328"/>
</dbReference>
<comment type="caution">
    <text evidence="3">The sequence shown here is derived from an EMBL/GenBank/DDBJ whole genome shotgun (WGS) entry which is preliminary data.</text>
</comment>
<organism evidence="3 4">
    <name type="scientific">Arthrobacter glacialis</name>
    <dbReference type="NCBI Taxonomy" id="1664"/>
    <lineage>
        <taxon>Bacteria</taxon>
        <taxon>Bacillati</taxon>
        <taxon>Actinomycetota</taxon>
        <taxon>Actinomycetes</taxon>
        <taxon>Micrococcales</taxon>
        <taxon>Micrococcaceae</taxon>
        <taxon>Arthrobacter</taxon>
    </lineage>
</organism>
<dbReference type="Proteomes" id="UP000237061">
    <property type="component" value="Unassembled WGS sequence"/>
</dbReference>
<reference evidence="3 4" key="1">
    <citation type="submission" date="2018-01" db="EMBL/GenBank/DDBJ databases">
        <title>Arthrobacter sp. nov., from glaciers in China.</title>
        <authorList>
            <person name="Liu Q."/>
            <person name="Xin Y.-H."/>
        </authorList>
    </citation>
    <scope>NUCLEOTIDE SEQUENCE [LARGE SCALE GENOMIC DNA]</scope>
    <source>
        <strain evidence="3 4">HLT2-12-2</strain>
    </source>
</reference>
<sequence length="168" mass="18533">MGLDSPADDVGKLAADSGRDETRNEQRDRQWDDLLQELRVMQTGTQIIAGFLLTLPFQSRFTELDQTATILYLCNVLLAALATCLMLVPVAMHRELFGLHVKDRLVASGHNILRIVLWLIGLLVVGTTALVFDMVLGRIEAIIVATALAVFLLAVLAAYPVLVRTKKH</sequence>
<dbReference type="AlphaFoldDB" id="A0A2S3ZU98"/>
<keyword evidence="2" id="KW-0812">Transmembrane</keyword>
<accession>A0A2S3ZU98</accession>